<feature type="region of interest" description="Disordered" evidence="6">
    <location>
        <begin position="959"/>
        <end position="987"/>
    </location>
</feature>
<dbReference type="Proteomes" id="UP000694845">
    <property type="component" value="Unplaced"/>
</dbReference>
<dbReference type="PANTHER" id="PTHR23053:SF0">
    <property type="entry name" value="HYDROCEPHALUS-INDUCING PROTEIN HOMOLOG"/>
    <property type="match status" value="1"/>
</dbReference>
<dbReference type="InterPro" id="IPR053879">
    <property type="entry name" value="HYDIN_VesB_CFA65-like_Ig"/>
</dbReference>
<evidence type="ECO:0000256" key="5">
    <source>
        <dbReference type="ARBA" id="ARBA00023273"/>
    </source>
</evidence>
<proteinExistence type="predicted"/>
<evidence type="ECO:0000256" key="4">
    <source>
        <dbReference type="ARBA" id="ARBA00023069"/>
    </source>
</evidence>
<dbReference type="GO" id="GO:1904158">
    <property type="term" value="P:axonemal central apparatus assembly"/>
    <property type="evidence" value="ECO:0007669"/>
    <property type="project" value="TreeGrafter"/>
</dbReference>
<sequence>MVWSYPKNQGFFEDCIVCCVKENPEPILFKISCYGVRPELELDKKQLHFEKVLLHRKDTKTIYLRNSTLLPVAWRLSGLENLGDDFSVTTDSGVIDPKSEFALNAHFRAMRPTNLKKMIRLEVSDVENIMGLLQTENIQVLAEAYDVALDMSFPKGADGGLDFGTIRVMDETKQTCSLKNKGRYEIAFSFNFETTEACGQEIINLFSVIPQKGVLVPNDRPTQVQVIFRSRKEVTIRDQPILKCQVIEPNISDGGETIASIPVKLGVRSIFSKYNVYPVSDINFGAVLVSHRRTRSFIIENKGEFDFKYNVNRMSRDTQPVQPLLRGRVGSRASKASFQFLRPGGGNKRSKSRDGSSSGRSVAKPKRADSMRQDMGAGGGGGGGGGGSTTRLQLGMFTVYPAYGVVYPNNQQVIQVECLPESTGKGDEDLAIEITDRDPADHPQGIPYKILAEACSPGINLTDLASIFEEHRVVRNLSVFLNSHHLELGGGGVYGEDQNKFIFGHVLVGRKVKARFKISNANKVSCDVIFSCKLVTSKPSSKLQDIFEVEPSRASIPAHSHAYATVTFGPPSMQTYTGQFEVILDGLSGPQAKQKNLSFEVQGEGNLPRVSVQKPSIRNKKGSPLLLFKRLLLGTTQTLPLCLKNDGTLPSKVDIDLNDPSGVYSLQSSEDTKLIYPMQTDIQSYINDDGEEPVRHPHTASIIVGVGEEATFQVVLRPDAAGRCEGSVRVTVVDNQYEDRAIQLVGEGYQDEITLDNIHSLPAEESVEQFLGDDNQVSAMPSNHIQFGDCHVGESYQLTFTMTNHSPADTVRFQWPEHPQLKFSPSAGHLHGGLSKDISVTFKTDEAVNLQDSVVSCKVCKISFDKPVDQVADWDDRMRTVKWVDIPVAALLRPPTSGEASAARPKSNQDAKKEEKEAKKEHRKGGAKEKEAAAAKEAATELMDKEKTEEEIRRKIAAGELAAEVPRPSKKKVIETEPEPTHTPLEDTGRDVELRVSANADYAKYKCKTDSIHFKDTLMFQTRQFSFQLTNKGLVQLSYNWQVVMEEEVLRRKSVSFADEDQLRLPSRCSTALSGAELLADVSPFAITPEAGTVGVGKKQSFVVKFSPLDMQDFEGRIICRIPNLEEGKQGPVISVRGRSLMPYCHFELEDSDYITGSRRNPELRGPGGAPPGATLDPNTRVIEFGSVGIQVHNRRSFYIVNPTNAHYSFVWTCEDEEDPKEVKQFSCLTAKGFVAPGKKTEITFEFTPSQLGIVESFWRFTIPEQNILVPFLLVGDAREPAVATDRSHINFKSLLLGNMASERVHLINNESRPFTFDISEASCHSEAFSSELDVAPKGGVVPPFGRIPIDVSFTPRKEKVVNFNVEINVKKKTLPIYLNVKAEGYSMNAKVLCEDSTGKNIPLSSRGINEINFGEVEVNEKAVRSIFIVNSGKFNFDFEWTMKERAGKTIKMVTISPETGLVPCNDRKRCVLAFKPPQKTSLRGCELLLKVTNGPTYQIVLAGQGVAPGLHFSFTKYDFGPCFIHRAGMPPLSNVLTVTNRDAKAISIDCLYTSTSHLEVQFSACVLQPGDSRDVQLTFYPREAVKYRELVVFEINGLSRTQVEILGEGTEMRVEVANAKDRLVNFGALRVGEAVKRTVPVVNNSPAPLAFSVVITPLSPILQQLPQVLSLAPTKEIHLKPKGGSCNLDLVFAPKCRIPQFTEEVMLECAGLSQPLFVVTGSCQGIDISLDQESIPFGAVVQRSSTTRKLLMCNTGDIGAGFKWNVEKFAPDFSINPTEGYISPGMTVPFEVTFFPKELSQDIRYDKLRCHIEGGRPLRLVLTGMCVGSQPQKEVLHFNTHVRVKDTRSLTLHNRTNQRWELRPVIEGEHWTGGDSIVLEPQQSKPYEMTYRPLIMTAEGKKHTGTVFFALPDGSGLLYNLTGVSEPPKAAGSVNKEVPSKTYYTELLSVSNWLKRPQRFKVVIEMMKPDKLDTATTLKGLDYIDVPGHSKRDYKLNFFCHKEASYSAKVIFRNEVTSEFQFYYVTFKSTAPGIMDTIAMTTPVRLSTSHTICLDNPLAVPVTFTTNCPVADVMLPPQLVVPPQSEGSLSFEFLPLKTGVTHSKLQLSSAELGMFQYDLVLTATAAGPEKAVYFRAPLGGNQQQTARFVNFAKVKTEYTCKVDNSDFHSDKNLTAAPGSSGGSEVSIDITFEPSRLGETRGHLTVASSVGGEYTFPLFGTCIPPKPQGPYAVKAGSTTSIPFRNIFPHTTAFTFQVDNPAFSCKPGESIRGKKQHNIIVGYEGNPDPSKAPKMGKLVVTCPRSAGGNANVAWTFYLKGVTP</sequence>
<comment type="subcellular location">
    <subcellularLocation>
        <location evidence="1">Cell projection</location>
        <location evidence="1">Cilium</location>
    </subcellularLocation>
    <subcellularLocation>
        <location evidence="2">Cytoplasm</location>
    </subcellularLocation>
</comment>
<reference evidence="9" key="1">
    <citation type="submission" date="2025-08" db="UniProtKB">
        <authorList>
            <consortium name="RefSeq"/>
        </authorList>
    </citation>
    <scope>IDENTIFICATION</scope>
</reference>
<dbReference type="InterPro" id="IPR033305">
    <property type="entry name" value="Hydin-like"/>
</dbReference>
<dbReference type="RefSeq" id="XP_022080459.1">
    <property type="nucleotide sequence ID" value="XM_022224767.1"/>
</dbReference>
<keyword evidence="4" id="KW-0969">Cilium</keyword>
<evidence type="ECO:0000313" key="8">
    <source>
        <dbReference type="Proteomes" id="UP000694845"/>
    </source>
</evidence>
<dbReference type="GeneID" id="110973724"/>
<dbReference type="OMA" id="CTEKTMY"/>
<gene>
    <name evidence="9" type="primary">LOC110973724</name>
</gene>
<dbReference type="GO" id="GO:0005930">
    <property type="term" value="C:axoneme"/>
    <property type="evidence" value="ECO:0007669"/>
    <property type="project" value="TreeGrafter"/>
</dbReference>
<accession>A0A8B7XI40</accession>
<dbReference type="KEGG" id="aplc:110973724"/>
<dbReference type="NCBIfam" id="NF012200">
    <property type="entry name" value="choice_anch_D"/>
    <property type="match status" value="1"/>
</dbReference>
<dbReference type="OrthoDB" id="442692at2759"/>
<evidence type="ECO:0000256" key="1">
    <source>
        <dbReference type="ARBA" id="ARBA00004138"/>
    </source>
</evidence>
<evidence type="ECO:0000313" key="9">
    <source>
        <dbReference type="RefSeq" id="XP_022080459.1"/>
    </source>
</evidence>
<feature type="region of interest" description="Disordered" evidence="6">
    <location>
        <begin position="336"/>
        <end position="387"/>
    </location>
</feature>
<keyword evidence="5" id="KW-0966">Cell projection</keyword>
<keyword evidence="3" id="KW-0963">Cytoplasm</keyword>
<dbReference type="GO" id="GO:0003341">
    <property type="term" value="P:cilium movement"/>
    <property type="evidence" value="ECO:0007669"/>
    <property type="project" value="TreeGrafter"/>
</dbReference>
<dbReference type="PANTHER" id="PTHR23053">
    <property type="entry name" value="DLEC1 DELETED IN LUNG AND ESOPHAGEAL CANCER 1"/>
    <property type="match status" value="1"/>
</dbReference>
<dbReference type="InterPro" id="IPR013783">
    <property type="entry name" value="Ig-like_fold"/>
</dbReference>
<feature type="domain" description="HYDIN/VesB/CFA65-like Ig-like" evidence="7">
    <location>
        <begin position="1509"/>
        <end position="1604"/>
    </location>
</feature>
<evidence type="ECO:0000256" key="6">
    <source>
        <dbReference type="SAM" id="MobiDB-lite"/>
    </source>
</evidence>
<feature type="compositionally biased region" description="Gly residues" evidence="6">
    <location>
        <begin position="376"/>
        <end position="387"/>
    </location>
</feature>
<feature type="domain" description="HYDIN/VesB/CFA65-like Ig-like" evidence="7">
    <location>
        <begin position="1729"/>
        <end position="1816"/>
    </location>
</feature>
<keyword evidence="8" id="KW-1185">Reference proteome</keyword>
<feature type="region of interest" description="Disordered" evidence="6">
    <location>
        <begin position="895"/>
        <end position="947"/>
    </location>
</feature>
<evidence type="ECO:0000256" key="2">
    <source>
        <dbReference type="ARBA" id="ARBA00004496"/>
    </source>
</evidence>
<dbReference type="Gene3D" id="2.60.40.10">
    <property type="entry name" value="Immunoglobulins"/>
    <property type="match status" value="13"/>
</dbReference>
<name>A0A8B7XI40_ACAPL</name>
<organism evidence="8 9">
    <name type="scientific">Acanthaster planci</name>
    <name type="common">Crown-of-thorns starfish</name>
    <dbReference type="NCBI Taxonomy" id="133434"/>
    <lineage>
        <taxon>Eukaryota</taxon>
        <taxon>Metazoa</taxon>
        <taxon>Echinodermata</taxon>
        <taxon>Eleutherozoa</taxon>
        <taxon>Asterozoa</taxon>
        <taxon>Asteroidea</taxon>
        <taxon>Valvatacea</taxon>
        <taxon>Valvatida</taxon>
        <taxon>Acanthasteridae</taxon>
        <taxon>Acanthaster</taxon>
    </lineage>
</organism>
<protein>
    <submittedName>
        <fullName evidence="9">Hydrocephalus-inducing protein homolog isoform X1</fullName>
    </submittedName>
</protein>
<dbReference type="Pfam" id="PF22544">
    <property type="entry name" value="HYDIN_VesB_CFA65-like_Ig"/>
    <property type="match status" value="2"/>
</dbReference>
<evidence type="ECO:0000259" key="7">
    <source>
        <dbReference type="Pfam" id="PF22544"/>
    </source>
</evidence>
<feature type="compositionally biased region" description="Basic and acidic residues" evidence="6">
    <location>
        <begin position="907"/>
        <end position="947"/>
    </location>
</feature>
<evidence type="ECO:0000256" key="3">
    <source>
        <dbReference type="ARBA" id="ARBA00022490"/>
    </source>
</evidence>